<comment type="caution">
    <text evidence="1">The sequence shown here is derived from an EMBL/GenBank/DDBJ whole genome shotgun (WGS) entry which is preliminary data.</text>
</comment>
<dbReference type="Proteomes" id="UP000821845">
    <property type="component" value="Chromosome 1"/>
</dbReference>
<evidence type="ECO:0000313" key="1">
    <source>
        <dbReference type="EMBL" id="KAH6948288.1"/>
    </source>
</evidence>
<accession>A0ACB7TQ42</accession>
<name>A0ACB7TQ42_HYAAI</name>
<organism evidence="1 2">
    <name type="scientific">Hyalomma asiaticum</name>
    <name type="common">Tick</name>
    <dbReference type="NCBI Taxonomy" id="266040"/>
    <lineage>
        <taxon>Eukaryota</taxon>
        <taxon>Metazoa</taxon>
        <taxon>Ecdysozoa</taxon>
        <taxon>Arthropoda</taxon>
        <taxon>Chelicerata</taxon>
        <taxon>Arachnida</taxon>
        <taxon>Acari</taxon>
        <taxon>Parasitiformes</taxon>
        <taxon>Ixodida</taxon>
        <taxon>Ixodoidea</taxon>
        <taxon>Ixodidae</taxon>
        <taxon>Hyalomminae</taxon>
        <taxon>Hyalomma</taxon>
    </lineage>
</organism>
<protein>
    <submittedName>
        <fullName evidence="1">Uncharacterized protein</fullName>
    </submittedName>
</protein>
<keyword evidence="2" id="KW-1185">Reference proteome</keyword>
<dbReference type="EMBL" id="CM023481">
    <property type="protein sequence ID" value="KAH6948288.1"/>
    <property type="molecule type" value="Genomic_DNA"/>
</dbReference>
<evidence type="ECO:0000313" key="2">
    <source>
        <dbReference type="Proteomes" id="UP000821845"/>
    </source>
</evidence>
<sequence length="473" mass="52635">MFQTGQKRAGKTQNSEFKSGKPPDFRGDVEHPTQTRAQRRSAKPSKHQRALMPNTYGYHDYELWLYKDQLGCVHGPFSGARMASWFASGCFRMSLPVKRTCDPEFQLLGKLMNTLGRLPFLLHQTSPDEPKYSAEELPTRDRAPVSTTDCSHGNGKPPSDCDGKFPKLPLTSSTDPQKKQRAVAPTKALPMTGETQREVPPSARVRRVERVKTPLGFRDTAELVAEDNHTEGGLKEQANQPEGAWGGYETYQPAARSFVSAAAKKPAETKNSASRCTSGASADTAAAAAAPKTWAKVCLKTPTKPQKGHEMRDEALTPEPVDIENMTRFPSLGGKAFADAAQSTTNQQHDSVWARRAAADQDFTRWSYDTLRNLPSYVHVPTFFELLRDVESSAEIEEYVRIYFGNSEQASRFAQEFVRRRLQWKKLTGWTSPAELHEATARVDVKPKGRKKMQKLDGSALGFVVAGKPFKRA</sequence>
<gene>
    <name evidence="1" type="ORF">HPB50_023342</name>
</gene>
<proteinExistence type="predicted"/>
<reference evidence="1" key="1">
    <citation type="submission" date="2020-05" db="EMBL/GenBank/DDBJ databases">
        <title>Large-scale comparative analyses of tick genomes elucidate their genetic diversity and vector capacities.</title>
        <authorList>
            <person name="Jia N."/>
            <person name="Wang J."/>
            <person name="Shi W."/>
            <person name="Du L."/>
            <person name="Sun Y."/>
            <person name="Zhan W."/>
            <person name="Jiang J."/>
            <person name="Wang Q."/>
            <person name="Zhang B."/>
            <person name="Ji P."/>
            <person name="Sakyi L.B."/>
            <person name="Cui X."/>
            <person name="Yuan T."/>
            <person name="Jiang B."/>
            <person name="Yang W."/>
            <person name="Lam T.T.-Y."/>
            <person name="Chang Q."/>
            <person name="Ding S."/>
            <person name="Wang X."/>
            <person name="Zhu J."/>
            <person name="Ruan X."/>
            <person name="Zhao L."/>
            <person name="Wei J."/>
            <person name="Que T."/>
            <person name="Du C."/>
            <person name="Cheng J."/>
            <person name="Dai P."/>
            <person name="Han X."/>
            <person name="Huang E."/>
            <person name="Gao Y."/>
            <person name="Liu J."/>
            <person name="Shao H."/>
            <person name="Ye R."/>
            <person name="Li L."/>
            <person name="Wei W."/>
            <person name="Wang X."/>
            <person name="Wang C."/>
            <person name="Yang T."/>
            <person name="Huo Q."/>
            <person name="Li W."/>
            <person name="Guo W."/>
            <person name="Chen H."/>
            <person name="Zhou L."/>
            <person name="Ni X."/>
            <person name="Tian J."/>
            <person name="Zhou Y."/>
            <person name="Sheng Y."/>
            <person name="Liu T."/>
            <person name="Pan Y."/>
            <person name="Xia L."/>
            <person name="Li J."/>
            <person name="Zhao F."/>
            <person name="Cao W."/>
        </authorList>
    </citation>
    <scope>NUCLEOTIDE SEQUENCE</scope>
    <source>
        <strain evidence="1">Hyas-2018</strain>
    </source>
</reference>